<evidence type="ECO:0000256" key="4">
    <source>
        <dbReference type="PROSITE-ProRule" id="PRU00335"/>
    </source>
</evidence>
<dbReference type="GO" id="GO:0000976">
    <property type="term" value="F:transcription cis-regulatory region binding"/>
    <property type="evidence" value="ECO:0007669"/>
    <property type="project" value="TreeGrafter"/>
</dbReference>
<keyword evidence="3" id="KW-0804">Transcription</keyword>
<evidence type="ECO:0000313" key="7">
    <source>
        <dbReference type="Proteomes" id="UP000586827"/>
    </source>
</evidence>
<proteinExistence type="predicted"/>
<comment type="caution">
    <text evidence="6">The sequence shown here is derived from an EMBL/GenBank/DDBJ whole genome shotgun (WGS) entry which is preliminary data.</text>
</comment>
<evidence type="ECO:0000313" key="6">
    <source>
        <dbReference type="EMBL" id="NNH72021.1"/>
    </source>
</evidence>
<evidence type="ECO:0000256" key="1">
    <source>
        <dbReference type="ARBA" id="ARBA00023015"/>
    </source>
</evidence>
<feature type="domain" description="HTH tetR-type" evidence="5">
    <location>
        <begin position="9"/>
        <end position="69"/>
    </location>
</feature>
<dbReference type="GO" id="GO:0003700">
    <property type="term" value="F:DNA-binding transcription factor activity"/>
    <property type="evidence" value="ECO:0007669"/>
    <property type="project" value="TreeGrafter"/>
</dbReference>
<dbReference type="EMBL" id="JABELX010000006">
    <property type="protein sequence ID" value="NNH72021.1"/>
    <property type="molecule type" value="Genomic_DNA"/>
</dbReference>
<sequence length="187" mass="21553">MTLRERKKERTRRTIRLEAFRLFHEQGYPATTVEQIAEAAEVSPSTFFRYFPSKERVVFVDDLDPILMRKFEEQPSELSALEAFLRATLETFESLDREQFEFERERAALVRAIPELRGVLAWEMDRNVDMVSELVARRNGREPDDFEVRALAGALIGAAQAALLDRDPFDPDAITRLITFLSAGMPL</sequence>
<dbReference type="SUPFAM" id="SSF48498">
    <property type="entry name" value="Tetracyclin repressor-like, C-terminal domain"/>
    <property type="match status" value="1"/>
</dbReference>
<dbReference type="PANTHER" id="PTHR30055:SF234">
    <property type="entry name" value="HTH-TYPE TRANSCRIPTIONAL REGULATOR BETI"/>
    <property type="match status" value="1"/>
</dbReference>
<protein>
    <submittedName>
        <fullName evidence="6">TetR family transcriptional regulator</fullName>
    </submittedName>
</protein>
<dbReference type="PANTHER" id="PTHR30055">
    <property type="entry name" value="HTH-TYPE TRANSCRIPTIONAL REGULATOR RUTR"/>
    <property type="match status" value="1"/>
</dbReference>
<reference evidence="6 7" key="1">
    <citation type="submission" date="2020-05" db="EMBL/GenBank/DDBJ databases">
        <title>MicrobeNet Type strains.</title>
        <authorList>
            <person name="Nicholson A.C."/>
        </authorList>
    </citation>
    <scope>NUCLEOTIDE SEQUENCE [LARGE SCALE GENOMIC DNA]</scope>
    <source>
        <strain evidence="6 7">JCM 3224</strain>
    </source>
</reference>
<organism evidence="6 7">
    <name type="scientific">Nocardia uniformis</name>
    <dbReference type="NCBI Taxonomy" id="53432"/>
    <lineage>
        <taxon>Bacteria</taxon>
        <taxon>Bacillati</taxon>
        <taxon>Actinomycetota</taxon>
        <taxon>Actinomycetes</taxon>
        <taxon>Mycobacteriales</taxon>
        <taxon>Nocardiaceae</taxon>
        <taxon>Nocardia</taxon>
    </lineage>
</organism>
<evidence type="ECO:0000256" key="3">
    <source>
        <dbReference type="ARBA" id="ARBA00023163"/>
    </source>
</evidence>
<dbReference type="PROSITE" id="PS50977">
    <property type="entry name" value="HTH_TETR_2"/>
    <property type="match status" value="1"/>
</dbReference>
<dbReference type="SUPFAM" id="SSF46689">
    <property type="entry name" value="Homeodomain-like"/>
    <property type="match status" value="1"/>
</dbReference>
<gene>
    <name evidence="6" type="ORF">HLB23_19530</name>
</gene>
<dbReference type="InterPro" id="IPR001647">
    <property type="entry name" value="HTH_TetR"/>
</dbReference>
<dbReference type="InterPro" id="IPR036271">
    <property type="entry name" value="Tet_transcr_reg_TetR-rel_C_sf"/>
</dbReference>
<name>A0A849CF74_9NOCA</name>
<dbReference type="Gene3D" id="1.10.10.60">
    <property type="entry name" value="Homeodomain-like"/>
    <property type="match status" value="1"/>
</dbReference>
<evidence type="ECO:0000256" key="2">
    <source>
        <dbReference type="ARBA" id="ARBA00023125"/>
    </source>
</evidence>
<dbReference type="Proteomes" id="UP000586827">
    <property type="component" value="Unassembled WGS sequence"/>
</dbReference>
<dbReference type="Pfam" id="PF00440">
    <property type="entry name" value="TetR_N"/>
    <property type="match status" value="1"/>
</dbReference>
<dbReference type="Gene3D" id="1.10.357.10">
    <property type="entry name" value="Tetracycline Repressor, domain 2"/>
    <property type="match status" value="1"/>
</dbReference>
<keyword evidence="7" id="KW-1185">Reference proteome</keyword>
<dbReference type="Pfam" id="PF17754">
    <property type="entry name" value="TetR_C_14"/>
    <property type="match status" value="1"/>
</dbReference>
<dbReference type="InterPro" id="IPR050109">
    <property type="entry name" value="HTH-type_TetR-like_transc_reg"/>
</dbReference>
<dbReference type="AlphaFoldDB" id="A0A849CF74"/>
<accession>A0A849CF74</accession>
<dbReference type="InterPro" id="IPR009057">
    <property type="entry name" value="Homeodomain-like_sf"/>
</dbReference>
<dbReference type="PRINTS" id="PR00455">
    <property type="entry name" value="HTHTETR"/>
</dbReference>
<dbReference type="InterPro" id="IPR041347">
    <property type="entry name" value="MftR_C"/>
</dbReference>
<feature type="DNA-binding region" description="H-T-H motif" evidence="4">
    <location>
        <begin position="32"/>
        <end position="51"/>
    </location>
</feature>
<evidence type="ECO:0000259" key="5">
    <source>
        <dbReference type="PROSITE" id="PS50977"/>
    </source>
</evidence>
<keyword evidence="2 4" id="KW-0238">DNA-binding</keyword>
<keyword evidence="1" id="KW-0805">Transcription regulation</keyword>